<feature type="coiled-coil region" evidence="1">
    <location>
        <begin position="103"/>
        <end position="130"/>
    </location>
</feature>
<name>A0ABY5W1G2_9ACTN</name>
<dbReference type="InterPro" id="IPR041578">
    <property type="entry name" value="PIN_8"/>
</dbReference>
<proteinExistence type="predicted"/>
<keyword evidence="6" id="KW-1185">Reference proteome</keyword>
<feature type="compositionally biased region" description="Basic and acidic residues" evidence="2">
    <location>
        <begin position="184"/>
        <end position="205"/>
    </location>
</feature>
<evidence type="ECO:0000259" key="4">
    <source>
        <dbReference type="Pfam" id="PF24698"/>
    </source>
</evidence>
<evidence type="ECO:0000256" key="2">
    <source>
        <dbReference type="SAM" id="MobiDB-lite"/>
    </source>
</evidence>
<sequence length="507" mass="56557">MPGLFDGFEGYRILTEVDVDRALNCALVAIDANVLLNLYRYNAQTTDDLLAIFEKFGDRLVVPHQAMREFHRNRLAAIGNPDSAASDVRSALQKNQRSTNDALGRWAKQVALAEAELQQLQADVGKLYESLQTAVGQAEPDQVHANTPAARDRVLSRLSVLLDGKVLPRPPDDEWNAMIAEGKKRVEEHQPPGYLDADKGDEHPEGPAGDYLVYWQACEEATKRQLDLVIITGDEKDDWWWRHRSVVVGPRQEMTKEFFDLSNGRQLFLLRPRDLLEQSSALNVQVSPASVEDAKRPRDDLAPEGQWAPEAVTELLARLDSEGQVQAEVIREAAARGGTISREAVYEICGYDDERMLRGFTRPTNRITADLQRAGILSEPVTPILKPLYPDGVRASGFRIPGEVVAILRAAEGLDDAETDPGGSSSEQSVSKYWPLTQWLRTQPDDVIPMTFADLEEMLGLPLPQSARSHLPYWYSVRNSLGKALALGGFKARRVNFVSETVELVRR</sequence>
<evidence type="ECO:0000313" key="5">
    <source>
        <dbReference type="EMBL" id="UWP83196.1"/>
    </source>
</evidence>
<dbReference type="Pfam" id="PF18476">
    <property type="entry name" value="PIN_8"/>
    <property type="match status" value="1"/>
</dbReference>
<accession>A0ABY5W1G2</accession>
<dbReference type="RefSeq" id="WP_259860976.1">
    <property type="nucleotide sequence ID" value="NZ_BAAAST010000024.1"/>
</dbReference>
<reference evidence="5" key="1">
    <citation type="submission" date="2021-04" db="EMBL/GenBank/DDBJ databases">
        <authorList>
            <person name="Hartkoorn R.C."/>
            <person name="Beaudoing E."/>
            <person name="Hot D."/>
        </authorList>
    </citation>
    <scope>NUCLEOTIDE SEQUENCE</scope>
    <source>
        <strain evidence="5">NRRL B-16292</strain>
    </source>
</reference>
<keyword evidence="1" id="KW-0175">Coiled coil</keyword>
<reference evidence="5" key="2">
    <citation type="submission" date="2022-09" db="EMBL/GenBank/DDBJ databases">
        <title>Biosynthetic gene clusters of Dactylosporangioum fulvum.</title>
        <authorList>
            <person name="Caradec T."/>
        </authorList>
    </citation>
    <scope>NUCLEOTIDE SEQUENCE</scope>
    <source>
        <strain evidence="5">NRRL B-16292</strain>
    </source>
</reference>
<gene>
    <name evidence="5" type="ORF">Dfulv_02485</name>
</gene>
<dbReference type="InterPro" id="IPR056079">
    <property type="entry name" value="DUF7662"/>
</dbReference>
<dbReference type="Proteomes" id="UP001059617">
    <property type="component" value="Chromosome"/>
</dbReference>
<protein>
    <submittedName>
        <fullName evidence="5">PIN-like domain-containing protein</fullName>
    </submittedName>
</protein>
<feature type="domain" description="PIN like" evidence="3">
    <location>
        <begin position="27"/>
        <end position="254"/>
    </location>
</feature>
<dbReference type="Pfam" id="PF24698">
    <property type="entry name" value="DUF7662"/>
    <property type="match status" value="1"/>
</dbReference>
<evidence type="ECO:0000256" key="1">
    <source>
        <dbReference type="SAM" id="Coils"/>
    </source>
</evidence>
<organism evidence="5 6">
    <name type="scientific">Dactylosporangium fulvum</name>
    <dbReference type="NCBI Taxonomy" id="53359"/>
    <lineage>
        <taxon>Bacteria</taxon>
        <taxon>Bacillati</taxon>
        <taxon>Actinomycetota</taxon>
        <taxon>Actinomycetes</taxon>
        <taxon>Micromonosporales</taxon>
        <taxon>Micromonosporaceae</taxon>
        <taxon>Dactylosporangium</taxon>
    </lineage>
</organism>
<feature type="region of interest" description="Disordered" evidence="2">
    <location>
        <begin position="184"/>
        <end position="206"/>
    </location>
</feature>
<evidence type="ECO:0000259" key="3">
    <source>
        <dbReference type="Pfam" id="PF18476"/>
    </source>
</evidence>
<feature type="domain" description="DUF7662" evidence="4">
    <location>
        <begin position="433"/>
        <end position="501"/>
    </location>
</feature>
<dbReference type="EMBL" id="CP073720">
    <property type="protein sequence ID" value="UWP83196.1"/>
    <property type="molecule type" value="Genomic_DNA"/>
</dbReference>
<evidence type="ECO:0000313" key="6">
    <source>
        <dbReference type="Proteomes" id="UP001059617"/>
    </source>
</evidence>